<feature type="compositionally biased region" description="Basic and acidic residues" evidence="1">
    <location>
        <begin position="120"/>
        <end position="136"/>
    </location>
</feature>
<dbReference type="EMBL" id="JAPWTJ010000005">
    <property type="protein sequence ID" value="KAJ8985925.1"/>
    <property type="molecule type" value="Genomic_DNA"/>
</dbReference>
<dbReference type="Proteomes" id="UP001162164">
    <property type="component" value="Unassembled WGS sequence"/>
</dbReference>
<name>A0ABQ9K8R3_9CUCU</name>
<feature type="compositionally biased region" description="Polar residues" evidence="1">
    <location>
        <begin position="186"/>
        <end position="213"/>
    </location>
</feature>
<accession>A0ABQ9K8R3</accession>
<sequence>MFNPRKKLMLRQVLKKLGLKLVQLNKISAPPSSDNQPEEVNFKVPKKRGRKPKKQIDMENDDGVSSTTVESHEVTGVRRSTRERRPLESSSKPRTKKNSNKTVRDKSPVKKGRGRKKVQKNQEQKTETEAAREKEVNPVANTMDREENTPLITDVPKTIRKRHNNDRLQTSSDEISEEVPVKNKKTSGSNTPALRKSSPQKNHNTNEVSSSTEHQINFSANADVGNNDIPDEGIENFKRMDTNINDMNSNEVVTNAGCQNNSVDGEYPDEYEYRDSGDVFPKRQTETTSNLEGHIQTQFIKPPDKDSGRSTMLKSTTFEDSHQKPSKTLTGRIAKKYKKKENFDTKISKVLSRSINQSREVELLNGKDPKLVDMSHKEERLLRRSSILQTKPANGEFINLLTHDDVVSIKYVEKTHAYKEVGDSLMVTDVLKNGFYFICEGEGLIQVHNKTAKVGKMDHFIVPLGVEYSINNLSKDDCLVLGFVVYIIFLSVSTKYIKIFFC</sequence>
<evidence type="ECO:0000313" key="3">
    <source>
        <dbReference type="EMBL" id="KAJ8985925.1"/>
    </source>
</evidence>
<dbReference type="InterPro" id="IPR011051">
    <property type="entry name" value="RmlC_Cupin_sf"/>
</dbReference>
<reference evidence="3" key="1">
    <citation type="journal article" date="2023" name="Insect Mol. Biol.">
        <title>Genome sequencing provides insights into the evolution of gene families encoding plant cell wall-degrading enzymes in longhorned beetles.</title>
        <authorList>
            <person name="Shin N.R."/>
            <person name="Okamura Y."/>
            <person name="Kirsch R."/>
            <person name="Pauchet Y."/>
        </authorList>
    </citation>
    <scope>NUCLEOTIDE SEQUENCE</scope>
    <source>
        <strain evidence="3">MMC_N1</strain>
    </source>
</reference>
<evidence type="ECO:0008006" key="5">
    <source>
        <dbReference type="Google" id="ProtNLM"/>
    </source>
</evidence>
<comment type="caution">
    <text evidence="3">The sequence shown here is derived from an EMBL/GenBank/DDBJ whole genome shotgun (WGS) entry which is preliminary data.</text>
</comment>
<organism evidence="3 4">
    <name type="scientific">Molorchus minor</name>
    <dbReference type="NCBI Taxonomy" id="1323400"/>
    <lineage>
        <taxon>Eukaryota</taxon>
        <taxon>Metazoa</taxon>
        <taxon>Ecdysozoa</taxon>
        <taxon>Arthropoda</taxon>
        <taxon>Hexapoda</taxon>
        <taxon>Insecta</taxon>
        <taxon>Pterygota</taxon>
        <taxon>Neoptera</taxon>
        <taxon>Endopterygota</taxon>
        <taxon>Coleoptera</taxon>
        <taxon>Polyphaga</taxon>
        <taxon>Cucujiformia</taxon>
        <taxon>Chrysomeloidea</taxon>
        <taxon>Cerambycidae</taxon>
        <taxon>Lamiinae</taxon>
        <taxon>Monochamini</taxon>
        <taxon>Molorchus</taxon>
    </lineage>
</organism>
<feature type="region of interest" description="Disordered" evidence="1">
    <location>
        <begin position="301"/>
        <end position="326"/>
    </location>
</feature>
<protein>
    <recommendedName>
        <fullName evidence="5">Mif2/CENP-C cupin domain-containing protein</fullName>
    </recommendedName>
</protein>
<proteinExistence type="predicted"/>
<keyword evidence="4" id="KW-1185">Reference proteome</keyword>
<feature type="compositionally biased region" description="Basic residues" evidence="1">
    <location>
        <begin position="44"/>
        <end position="53"/>
    </location>
</feature>
<keyword evidence="2" id="KW-0812">Transmembrane</keyword>
<keyword evidence="2" id="KW-0472">Membrane</keyword>
<dbReference type="InterPro" id="IPR014710">
    <property type="entry name" value="RmlC-like_jellyroll"/>
</dbReference>
<evidence type="ECO:0000256" key="1">
    <source>
        <dbReference type="SAM" id="MobiDB-lite"/>
    </source>
</evidence>
<keyword evidence="2" id="KW-1133">Transmembrane helix</keyword>
<evidence type="ECO:0000256" key="2">
    <source>
        <dbReference type="SAM" id="Phobius"/>
    </source>
</evidence>
<feature type="transmembrane region" description="Helical" evidence="2">
    <location>
        <begin position="479"/>
        <end position="497"/>
    </location>
</feature>
<dbReference type="Gene3D" id="2.60.120.10">
    <property type="entry name" value="Jelly Rolls"/>
    <property type="match status" value="1"/>
</dbReference>
<gene>
    <name evidence="3" type="ORF">NQ317_010682</name>
</gene>
<evidence type="ECO:0000313" key="4">
    <source>
        <dbReference type="Proteomes" id="UP001162164"/>
    </source>
</evidence>
<dbReference type="SUPFAM" id="SSF51182">
    <property type="entry name" value="RmlC-like cupins"/>
    <property type="match status" value="1"/>
</dbReference>
<feature type="compositionally biased region" description="Basic residues" evidence="1">
    <location>
        <begin position="109"/>
        <end position="119"/>
    </location>
</feature>
<feature type="region of interest" description="Disordered" evidence="1">
    <location>
        <begin position="27"/>
        <end position="213"/>
    </location>
</feature>